<reference evidence="1" key="1">
    <citation type="submission" date="2023-03" db="EMBL/GenBank/DDBJ databases">
        <title>Massive genome expansion in bonnet fungi (Mycena s.s.) driven by repeated elements and novel gene families across ecological guilds.</title>
        <authorList>
            <consortium name="Lawrence Berkeley National Laboratory"/>
            <person name="Harder C.B."/>
            <person name="Miyauchi S."/>
            <person name="Viragh M."/>
            <person name="Kuo A."/>
            <person name="Thoen E."/>
            <person name="Andreopoulos B."/>
            <person name="Lu D."/>
            <person name="Skrede I."/>
            <person name="Drula E."/>
            <person name="Henrissat B."/>
            <person name="Morin E."/>
            <person name="Kohler A."/>
            <person name="Barry K."/>
            <person name="LaButti K."/>
            <person name="Morin E."/>
            <person name="Salamov A."/>
            <person name="Lipzen A."/>
            <person name="Mereny Z."/>
            <person name="Hegedus B."/>
            <person name="Baldrian P."/>
            <person name="Stursova M."/>
            <person name="Weitz H."/>
            <person name="Taylor A."/>
            <person name="Grigoriev I.V."/>
            <person name="Nagy L.G."/>
            <person name="Martin F."/>
            <person name="Kauserud H."/>
        </authorList>
    </citation>
    <scope>NUCLEOTIDE SEQUENCE</scope>
    <source>
        <strain evidence="1">CBHHK182m</strain>
    </source>
</reference>
<accession>A0AAD7I9H9</accession>
<organism evidence="1 2">
    <name type="scientific">Mycena metata</name>
    <dbReference type="NCBI Taxonomy" id="1033252"/>
    <lineage>
        <taxon>Eukaryota</taxon>
        <taxon>Fungi</taxon>
        <taxon>Dikarya</taxon>
        <taxon>Basidiomycota</taxon>
        <taxon>Agaricomycotina</taxon>
        <taxon>Agaricomycetes</taxon>
        <taxon>Agaricomycetidae</taxon>
        <taxon>Agaricales</taxon>
        <taxon>Marasmiineae</taxon>
        <taxon>Mycenaceae</taxon>
        <taxon>Mycena</taxon>
    </lineage>
</organism>
<evidence type="ECO:0008006" key="3">
    <source>
        <dbReference type="Google" id="ProtNLM"/>
    </source>
</evidence>
<gene>
    <name evidence="1" type="ORF">B0H16DRAFT_1572628</name>
</gene>
<comment type="caution">
    <text evidence="1">The sequence shown here is derived from an EMBL/GenBank/DDBJ whole genome shotgun (WGS) entry which is preliminary data.</text>
</comment>
<sequence>MLVDLSVELLLEIGSKLAHSDHKNLRAVCRETSYAINPLFSCISLKSQRLRLKDDISLLEYLGTDETGWSTYAKTLSIEAEIGPKEASDIPDDSLKCLLSSALDSLQGIRTVIWKVQSDPAAELTIISAHLQTFPLLENLEVTVYGYGDRQISPLRGLKITTRTMELWNAQY</sequence>
<evidence type="ECO:0000313" key="1">
    <source>
        <dbReference type="EMBL" id="KAJ7737127.1"/>
    </source>
</evidence>
<protein>
    <recommendedName>
        <fullName evidence="3">F-box domain-containing protein</fullName>
    </recommendedName>
</protein>
<proteinExistence type="predicted"/>
<dbReference type="Proteomes" id="UP001215598">
    <property type="component" value="Unassembled WGS sequence"/>
</dbReference>
<dbReference type="EMBL" id="JARKIB010000118">
    <property type="protein sequence ID" value="KAJ7737127.1"/>
    <property type="molecule type" value="Genomic_DNA"/>
</dbReference>
<evidence type="ECO:0000313" key="2">
    <source>
        <dbReference type="Proteomes" id="UP001215598"/>
    </source>
</evidence>
<dbReference type="AlphaFoldDB" id="A0AAD7I9H9"/>
<name>A0AAD7I9H9_9AGAR</name>
<keyword evidence="2" id="KW-1185">Reference proteome</keyword>